<proteinExistence type="predicted"/>
<name>A0A085YZZ1_9FLAO</name>
<accession>A0A085YZZ1</accession>
<dbReference type="EMBL" id="JPRP01000004">
    <property type="protein sequence ID" value="KFE97754.1"/>
    <property type="molecule type" value="Genomic_DNA"/>
</dbReference>
<dbReference type="STRING" id="236814.IX39_18485"/>
<evidence type="ECO:0000313" key="1">
    <source>
        <dbReference type="EMBL" id="KFE97754.1"/>
    </source>
</evidence>
<sequence length="133" mass="14800">MNCKSKSTSTKKLKLSTEKISLTERTRGTNRIFILTNGKLETALNGNSKTEEITQDNWAKISEAAEKINLEGISKLESPSTKRYSDAAFASSITITKNGTDYQSSEFDAGNPPIELKNLYDEMKKVIETKKSK</sequence>
<gene>
    <name evidence="1" type="ORF">IX39_18485</name>
</gene>
<organism evidence="1 2">
    <name type="scientific">Chryseobacterium formosense</name>
    <dbReference type="NCBI Taxonomy" id="236814"/>
    <lineage>
        <taxon>Bacteria</taxon>
        <taxon>Pseudomonadati</taxon>
        <taxon>Bacteroidota</taxon>
        <taxon>Flavobacteriia</taxon>
        <taxon>Flavobacteriales</taxon>
        <taxon>Weeksellaceae</taxon>
        <taxon>Chryseobacterium group</taxon>
        <taxon>Chryseobacterium</taxon>
    </lineage>
</organism>
<reference evidence="1 2" key="1">
    <citation type="submission" date="2014-07" db="EMBL/GenBank/DDBJ databases">
        <title>Genome of Chryseobacterium formosense LMG 24722.</title>
        <authorList>
            <person name="Pipes S.E."/>
            <person name="Stropko S.J."/>
            <person name="Newman J.D."/>
        </authorList>
    </citation>
    <scope>NUCLEOTIDE SEQUENCE [LARGE SCALE GENOMIC DNA]</scope>
    <source>
        <strain evidence="1 2">LMG 24722</strain>
    </source>
</reference>
<dbReference type="Proteomes" id="UP000028713">
    <property type="component" value="Unassembled WGS sequence"/>
</dbReference>
<protein>
    <submittedName>
        <fullName evidence="1">Uncharacterized protein</fullName>
    </submittedName>
</protein>
<keyword evidence="2" id="KW-1185">Reference proteome</keyword>
<dbReference type="AlphaFoldDB" id="A0A085YZZ1"/>
<dbReference type="eggNOG" id="ENOG5033D85">
    <property type="taxonomic scope" value="Bacteria"/>
</dbReference>
<comment type="caution">
    <text evidence="1">The sequence shown here is derived from an EMBL/GenBank/DDBJ whole genome shotgun (WGS) entry which is preliminary data.</text>
</comment>
<evidence type="ECO:0000313" key="2">
    <source>
        <dbReference type="Proteomes" id="UP000028713"/>
    </source>
</evidence>